<evidence type="ECO:0000259" key="1">
    <source>
        <dbReference type="PROSITE" id="PS51819"/>
    </source>
</evidence>
<sequence>MCSMETTAMTVPLLDRIFQIAYVTNDVARAEALFRERFGTGAFSRMDPPGGFMRISLAFAQQTMIELIEPVGDAVELYANWIAGRQDFVVRHHHFGMLVDSKAELSAIRAAHVEGGTAIAMEGEMPGALDYLYVDTTQSLGHYLEYIRLEEGGRAMFAGVEGSTFQAT</sequence>
<dbReference type="AlphaFoldDB" id="A0A5B8S6M9"/>
<gene>
    <name evidence="2" type="ORF">FRF71_13310</name>
</gene>
<dbReference type="Proteomes" id="UP000321172">
    <property type="component" value="Chromosome"/>
</dbReference>
<dbReference type="OrthoDB" id="7502352at2"/>
<dbReference type="PROSITE" id="PS51819">
    <property type="entry name" value="VOC"/>
    <property type="match status" value="1"/>
</dbReference>
<dbReference type="SUPFAM" id="SSF54593">
    <property type="entry name" value="Glyoxalase/Bleomycin resistance protein/Dihydroxybiphenyl dioxygenase"/>
    <property type="match status" value="1"/>
</dbReference>
<organism evidence="2 3">
    <name type="scientific">Novosphingobium ginsenosidimutans</name>
    <dbReference type="NCBI Taxonomy" id="1176536"/>
    <lineage>
        <taxon>Bacteria</taxon>
        <taxon>Pseudomonadati</taxon>
        <taxon>Pseudomonadota</taxon>
        <taxon>Alphaproteobacteria</taxon>
        <taxon>Sphingomonadales</taxon>
        <taxon>Sphingomonadaceae</taxon>
        <taxon>Novosphingobium</taxon>
    </lineage>
</organism>
<dbReference type="InterPro" id="IPR029068">
    <property type="entry name" value="Glyas_Bleomycin-R_OHBP_Dase"/>
</dbReference>
<dbReference type="EMBL" id="CP042345">
    <property type="protein sequence ID" value="QEA17030.1"/>
    <property type="molecule type" value="Genomic_DNA"/>
</dbReference>
<dbReference type="Pfam" id="PF13669">
    <property type="entry name" value="Glyoxalase_4"/>
    <property type="match status" value="1"/>
</dbReference>
<proteinExistence type="predicted"/>
<accession>A0A5B8S6M9</accession>
<feature type="domain" description="VOC" evidence="1">
    <location>
        <begin position="16"/>
        <end position="149"/>
    </location>
</feature>
<dbReference type="KEGG" id="ngf:FRF71_13310"/>
<dbReference type="Gene3D" id="3.10.180.10">
    <property type="entry name" value="2,3-Dihydroxybiphenyl 1,2-Dioxygenase, domain 1"/>
    <property type="match status" value="1"/>
</dbReference>
<dbReference type="InterPro" id="IPR037523">
    <property type="entry name" value="VOC_core"/>
</dbReference>
<reference evidence="2 3" key="1">
    <citation type="journal article" date="2013" name="J. Microbiol. Biotechnol.">
        <title>Novosphingobium ginsenosidimutans sp. nov., with the ability to convert ginsenoside.</title>
        <authorList>
            <person name="Kim J.K."/>
            <person name="He D."/>
            <person name="Liu Q.M."/>
            <person name="Park H.Y."/>
            <person name="Jung M.S."/>
            <person name="Yoon M.H."/>
            <person name="Kim S.C."/>
            <person name="Im W.T."/>
        </authorList>
    </citation>
    <scope>NUCLEOTIDE SEQUENCE [LARGE SCALE GENOMIC DNA]</scope>
    <source>
        <strain evidence="2 3">FW-6</strain>
    </source>
</reference>
<keyword evidence="3" id="KW-1185">Reference proteome</keyword>
<evidence type="ECO:0000313" key="3">
    <source>
        <dbReference type="Proteomes" id="UP000321172"/>
    </source>
</evidence>
<protein>
    <submittedName>
        <fullName evidence="2">VOC family protein</fullName>
    </submittedName>
</protein>
<name>A0A5B8S6M9_9SPHN</name>
<evidence type="ECO:0000313" key="2">
    <source>
        <dbReference type="EMBL" id="QEA17030.1"/>
    </source>
</evidence>